<keyword evidence="3" id="KW-0378">Hydrolase</keyword>
<dbReference type="NCBIfam" id="TIGR00225">
    <property type="entry name" value="prc"/>
    <property type="match status" value="1"/>
</dbReference>
<keyword evidence="7" id="KW-1185">Reference proteome</keyword>
<dbReference type="InterPro" id="IPR001478">
    <property type="entry name" value="PDZ"/>
</dbReference>
<name>A0A9N8DY60_9STRA</name>
<dbReference type="CDD" id="cd06782">
    <property type="entry name" value="cpPDZ_CPP-like"/>
    <property type="match status" value="1"/>
</dbReference>
<keyword evidence="4" id="KW-0720">Serine protease</keyword>
<dbReference type="CDD" id="cd07560">
    <property type="entry name" value="Peptidase_S41_CPP"/>
    <property type="match status" value="1"/>
</dbReference>
<comment type="caution">
    <text evidence="6">The sequence shown here is derived from an EMBL/GenBank/DDBJ whole genome shotgun (WGS) entry which is preliminary data.</text>
</comment>
<gene>
    <name evidence="6" type="ORF">SEMRO_439_G143150.1</name>
</gene>
<dbReference type="InterPro" id="IPR005151">
    <property type="entry name" value="Tail-specific_protease"/>
</dbReference>
<dbReference type="GO" id="GO:0007165">
    <property type="term" value="P:signal transduction"/>
    <property type="evidence" value="ECO:0007669"/>
    <property type="project" value="TreeGrafter"/>
</dbReference>
<dbReference type="InterPro" id="IPR004447">
    <property type="entry name" value="Peptidase_S41A"/>
</dbReference>
<protein>
    <submittedName>
        <fullName evidence="6">CtpA-like serine protease</fullName>
    </submittedName>
</protein>
<feature type="domain" description="PDZ" evidence="5">
    <location>
        <begin position="111"/>
        <end position="165"/>
    </location>
</feature>
<evidence type="ECO:0000256" key="3">
    <source>
        <dbReference type="ARBA" id="ARBA00022801"/>
    </source>
</evidence>
<dbReference type="Gene3D" id="3.30.750.44">
    <property type="match status" value="1"/>
</dbReference>
<evidence type="ECO:0000256" key="4">
    <source>
        <dbReference type="ARBA" id="ARBA00022825"/>
    </source>
</evidence>
<dbReference type="Pfam" id="PF00595">
    <property type="entry name" value="PDZ"/>
    <property type="match status" value="1"/>
</dbReference>
<proteinExistence type="inferred from homology"/>
<dbReference type="GO" id="GO:0008236">
    <property type="term" value="F:serine-type peptidase activity"/>
    <property type="evidence" value="ECO:0007669"/>
    <property type="project" value="UniProtKB-KW"/>
</dbReference>
<dbReference type="InterPro" id="IPR029045">
    <property type="entry name" value="ClpP/crotonase-like_dom_sf"/>
</dbReference>
<dbReference type="GO" id="GO:0006508">
    <property type="term" value="P:proteolysis"/>
    <property type="evidence" value="ECO:0007669"/>
    <property type="project" value="UniProtKB-KW"/>
</dbReference>
<comment type="similarity">
    <text evidence="1">Belongs to the peptidase S41A family.</text>
</comment>
<dbReference type="SUPFAM" id="SSF50156">
    <property type="entry name" value="PDZ domain-like"/>
    <property type="match status" value="1"/>
</dbReference>
<accession>A0A9N8DY60</accession>
<dbReference type="InterPro" id="IPR036034">
    <property type="entry name" value="PDZ_sf"/>
</dbReference>
<evidence type="ECO:0000313" key="7">
    <source>
        <dbReference type="Proteomes" id="UP001153069"/>
    </source>
</evidence>
<dbReference type="GO" id="GO:0004175">
    <property type="term" value="F:endopeptidase activity"/>
    <property type="evidence" value="ECO:0007669"/>
    <property type="project" value="TreeGrafter"/>
</dbReference>
<dbReference type="EMBL" id="CAICTM010000438">
    <property type="protein sequence ID" value="CAB9510495.1"/>
    <property type="molecule type" value="Genomic_DNA"/>
</dbReference>
<dbReference type="SMART" id="SM00245">
    <property type="entry name" value="TSPc"/>
    <property type="match status" value="1"/>
</dbReference>
<dbReference type="Proteomes" id="UP001153069">
    <property type="component" value="Unassembled WGS sequence"/>
</dbReference>
<dbReference type="Pfam" id="PF03572">
    <property type="entry name" value="Peptidase_S41"/>
    <property type="match status" value="1"/>
</dbReference>
<organism evidence="6 7">
    <name type="scientific">Seminavis robusta</name>
    <dbReference type="NCBI Taxonomy" id="568900"/>
    <lineage>
        <taxon>Eukaryota</taxon>
        <taxon>Sar</taxon>
        <taxon>Stramenopiles</taxon>
        <taxon>Ochrophyta</taxon>
        <taxon>Bacillariophyta</taxon>
        <taxon>Bacillariophyceae</taxon>
        <taxon>Bacillariophycidae</taxon>
        <taxon>Naviculales</taxon>
        <taxon>Naviculaceae</taxon>
        <taxon>Seminavis</taxon>
    </lineage>
</organism>
<dbReference type="SMART" id="SM00228">
    <property type="entry name" value="PDZ"/>
    <property type="match status" value="1"/>
</dbReference>
<dbReference type="Gene3D" id="2.30.42.10">
    <property type="match status" value="1"/>
</dbReference>
<dbReference type="PROSITE" id="PS50106">
    <property type="entry name" value="PDZ"/>
    <property type="match status" value="1"/>
</dbReference>
<dbReference type="PANTHER" id="PTHR32060">
    <property type="entry name" value="TAIL-SPECIFIC PROTEASE"/>
    <property type="match status" value="1"/>
</dbReference>
<dbReference type="PANTHER" id="PTHR32060:SF30">
    <property type="entry name" value="CARBOXY-TERMINAL PROCESSING PROTEASE CTPA"/>
    <property type="match status" value="1"/>
</dbReference>
<reference evidence="6" key="1">
    <citation type="submission" date="2020-06" db="EMBL/GenBank/DDBJ databases">
        <authorList>
            <consortium name="Plant Systems Biology data submission"/>
        </authorList>
    </citation>
    <scope>NUCLEOTIDE SEQUENCE</scope>
    <source>
        <strain evidence="6">D6</strain>
    </source>
</reference>
<dbReference type="AlphaFoldDB" id="A0A9N8DY60"/>
<keyword evidence="2 6" id="KW-0645">Protease</keyword>
<dbReference type="SUPFAM" id="SSF52096">
    <property type="entry name" value="ClpP/crotonase"/>
    <property type="match status" value="1"/>
</dbReference>
<evidence type="ECO:0000256" key="1">
    <source>
        <dbReference type="ARBA" id="ARBA00009179"/>
    </source>
</evidence>
<evidence type="ECO:0000259" key="5">
    <source>
        <dbReference type="PROSITE" id="PS50106"/>
    </source>
</evidence>
<sequence>MMAPVDMDFSPPSFLSFKQLSIQTSSKAWALTEQQLLVTDVWKEVTRQYLDTTYNGMGEEKWKQKRLDAVKKVTNLGPDEEEKLYEAIRTMLGYLGDPYTRFLTPAQYEALTDYARGGSAGVGVQLQVDPRSGQVIVLNTVPNGPAEKSGILPGDTIVEVDGMDMAAAPAEVVAAKCRGSPGTNVNVAVRHADSPGRIVQMTLERAAIQVNPVKSGVTTVNGKALGIIKLSSFSQETTKQVVDDMRQLQKDANIKAIVLDVRGNAGGYMPAGVDVAKLFLPPKARIITQVDKSDRQTIEIADGIGSETKLPVYVIVDQRTASASEIMTAGLQDNGRATVVGASKTFGKGRIQNVQEVGDGSGIAVTKAKYITPNGNDIHGVGITPDVQSDSCSPENTVSDCLSKVIL</sequence>
<evidence type="ECO:0000256" key="2">
    <source>
        <dbReference type="ARBA" id="ARBA00022670"/>
    </source>
</evidence>
<dbReference type="Gene3D" id="3.90.226.10">
    <property type="entry name" value="2-enoyl-CoA Hydratase, Chain A, domain 1"/>
    <property type="match status" value="1"/>
</dbReference>
<dbReference type="OrthoDB" id="43580at2759"/>
<evidence type="ECO:0000313" key="6">
    <source>
        <dbReference type="EMBL" id="CAB9510495.1"/>
    </source>
</evidence>